<dbReference type="RefSeq" id="WP_189324954.1">
    <property type="nucleotide sequence ID" value="NZ_BMPQ01000018.1"/>
</dbReference>
<evidence type="ECO:0000256" key="1">
    <source>
        <dbReference type="SAM" id="Phobius"/>
    </source>
</evidence>
<keyword evidence="1" id="KW-0812">Transmembrane</keyword>
<feature type="transmembrane region" description="Helical" evidence="1">
    <location>
        <begin position="33"/>
        <end position="54"/>
    </location>
</feature>
<sequence length="331" mass="35418">MTALAASPTAARLRSRFAPRGLTWSVLRLHRTALYVGGAALVAFAAAMVWMYVIGDDARASTGPCSPSAYCLNLTASTFDDKTYRRLVSLTAEALSYLMFPVGAWAGGALIGRELESGTARLAWTQSVTPLRWLAAKLAVPALLLTAGTTTAVLLNVWARQDGGPDLALDWYFSNTFITTGPTAVTYPLAGLALGALAGMVTRRALPAAGLGFAAALAFFNLMDWYRWNLWPTSSVTVSDPDGYQLPQTALHMSSGYVLTSGERSESYPCRDMPGPGCLKEGDVTGHYTVFHPQSHHWPLQLMDAGIALAVAALATAGAFWLLRRRTPSRG</sequence>
<gene>
    <name evidence="2" type="ORF">GCM10010094_60390</name>
</gene>
<feature type="transmembrane region" description="Helical" evidence="1">
    <location>
        <begin position="133"/>
        <end position="159"/>
    </location>
</feature>
<protein>
    <submittedName>
        <fullName evidence="2">Uncharacterized protein</fullName>
    </submittedName>
</protein>
<keyword evidence="1" id="KW-1133">Transmembrane helix</keyword>
<dbReference type="Proteomes" id="UP000637788">
    <property type="component" value="Unassembled WGS sequence"/>
</dbReference>
<name>A0A917R5A7_9ACTN</name>
<feature type="transmembrane region" description="Helical" evidence="1">
    <location>
        <begin position="305"/>
        <end position="323"/>
    </location>
</feature>
<dbReference type="EMBL" id="BMPQ01000018">
    <property type="protein sequence ID" value="GGK91357.1"/>
    <property type="molecule type" value="Genomic_DNA"/>
</dbReference>
<comment type="caution">
    <text evidence="2">The sequence shown here is derived from an EMBL/GenBank/DDBJ whole genome shotgun (WGS) entry which is preliminary data.</text>
</comment>
<feature type="transmembrane region" description="Helical" evidence="1">
    <location>
        <begin position="171"/>
        <end position="198"/>
    </location>
</feature>
<accession>A0A917R5A7</accession>
<proteinExistence type="predicted"/>
<reference evidence="2" key="2">
    <citation type="submission" date="2020-09" db="EMBL/GenBank/DDBJ databases">
        <authorList>
            <person name="Sun Q."/>
            <person name="Ohkuma M."/>
        </authorList>
    </citation>
    <scope>NUCLEOTIDE SEQUENCE</scope>
    <source>
        <strain evidence="2">JCM 3035</strain>
    </source>
</reference>
<keyword evidence="3" id="KW-1185">Reference proteome</keyword>
<keyword evidence="1" id="KW-0472">Membrane</keyword>
<evidence type="ECO:0000313" key="3">
    <source>
        <dbReference type="Proteomes" id="UP000637788"/>
    </source>
</evidence>
<reference evidence="2" key="1">
    <citation type="journal article" date="2014" name="Int. J. Syst. Evol. Microbiol.">
        <title>Complete genome sequence of Corynebacterium casei LMG S-19264T (=DSM 44701T), isolated from a smear-ripened cheese.</title>
        <authorList>
            <consortium name="US DOE Joint Genome Institute (JGI-PGF)"/>
            <person name="Walter F."/>
            <person name="Albersmeier A."/>
            <person name="Kalinowski J."/>
            <person name="Ruckert C."/>
        </authorList>
    </citation>
    <scope>NUCLEOTIDE SEQUENCE</scope>
    <source>
        <strain evidence="2">JCM 3035</strain>
    </source>
</reference>
<organism evidence="2 3">
    <name type="scientific">Streptomyces flaveus</name>
    <dbReference type="NCBI Taxonomy" id="66370"/>
    <lineage>
        <taxon>Bacteria</taxon>
        <taxon>Bacillati</taxon>
        <taxon>Actinomycetota</taxon>
        <taxon>Actinomycetes</taxon>
        <taxon>Kitasatosporales</taxon>
        <taxon>Streptomycetaceae</taxon>
        <taxon>Streptomyces</taxon>
        <taxon>Streptomyces aurantiacus group</taxon>
    </lineage>
</organism>
<evidence type="ECO:0000313" key="2">
    <source>
        <dbReference type="EMBL" id="GGK91357.1"/>
    </source>
</evidence>
<feature type="transmembrane region" description="Helical" evidence="1">
    <location>
        <begin position="205"/>
        <end position="223"/>
    </location>
</feature>
<feature type="transmembrane region" description="Helical" evidence="1">
    <location>
        <begin position="94"/>
        <end position="112"/>
    </location>
</feature>
<dbReference type="AlphaFoldDB" id="A0A917R5A7"/>